<proteinExistence type="predicted"/>
<organism evidence="2 3">
    <name type="scientific">Ficus carica</name>
    <name type="common">Common fig</name>
    <dbReference type="NCBI Taxonomy" id="3494"/>
    <lineage>
        <taxon>Eukaryota</taxon>
        <taxon>Viridiplantae</taxon>
        <taxon>Streptophyta</taxon>
        <taxon>Embryophyta</taxon>
        <taxon>Tracheophyta</taxon>
        <taxon>Spermatophyta</taxon>
        <taxon>Magnoliopsida</taxon>
        <taxon>eudicotyledons</taxon>
        <taxon>Gunneridae</taxon>
        <taxon>Pentapetalae</taxon>
        <taxon>rosids</taxon>
        <taxon>fabids</taxon>
        <taxon>Rosales</taxon>
        <taxon>Moraceae</taxon>
        <taxon>Ficeae</taxon>
        <taxon>Ficus</taxon>
    </lineage>
</organism>
<protein>
    <submittedName>
        <fullName evidence="2">Uncharacterized protein</fullName>
    </submittedName>
</protein>
<name>A0AA88D951_FICCA</name>
<keyword evidence="3" id="KW-1185">Reference proteome</keyword>
<evidence type="ECO:0000256" key="1">
    <source>
        <dbReference type="SAM" id="MobiDB-lite"/>
    </source>
</evidence>
<gene>
    <name evidence="2" type="ORF">TIFTF001_019694</name>
</gene>
<dbReference type="EMBL" id="BTGU01000034">
    <property type="protein sequence ID" value="GMN50528.1"/>
    <property type="molecule type" value="Genomic_DNA"/>
</dbReference>
<evidence type="ECO:0000313" key="2">
    <source>
        <dbReference type="EMBL" id="GMN50528.1"/>
    </source>
</evidence>
<feature type="region of interest" description="Disordered" evidence="1">
    <location>
        <begin position="33"/>
        <end position="57"/>
    </location>
</feature>
<accession>A0AA88D951</accession>
<evidence type="ECO:0000313" key="3">
    <source>
        <dbReference type="Proteomes" id="UP001187192"/>
    </source>
</evidence>
<sequence length="74" mass="7658">MERSPTTEKTLGGKYYVRGVTWSVAGHFLGSSDSRVGGPSPVVAGLGRGGPHHGGRGVGTYLVLSSTDKPNVNF</sequence>
<dbReference type="Proteomes" id="UP001187192">
    <property type="component" value="Unassembled WGS sequence"/>
</dbReference>
<comment type="caution">
    <text evidence="2">The sequence shown here is derived from an EMBL/GenBank/DDBJ whole genome shotgun (WGS) entry which is preliminary data.</text>
</comment>
<reference evidence="2" key="1">
    <citation type="submission" date="2023-07" db="EMBL/GenBank/DDBJ databases">
        <title>draft genome sequence of fig (Ficus carica).</title>
        <authorList>
            <person name="Takahashi T."/>
            <person name="Nishimura K."/>
        </authorList>
    </citation>
    <scope>NUCLEOTIDE SEQUENCE</scope>
</reference>
<dbReference type="AlphaFoldDB" id="A0AA88D951"/>